<protein>
    <submittedName>
        <fullName evidence="1">Uncharacterized protein</fullName>
    </submittedName>
</protein>
<evidence type="ECO:0000313" key="1">
    <source>
        <dbReference type="EMBL" id="KAF6721432.1"/>
    </source>
</evidence>
<name>A0A834BWW0_ORYME</name>
<dbReference type="Proteomes" id="UP000646548">
    <property type="component" value="Unassembled WGS sequence"/>
</dbReference>
<accession>A0A834BWW0</accession>
<dbReference type="AlphaFoldDB" id="A0A834BWW0"/>
<gene>
    <name evidence="1" type="ORF">FQA47_014664</name>
</gene>
<comment type="caution">
    <text evidence="1">The sequence shown here is derived from an EMBL/GenBank/DDBJ whole genome shotgun (WGS) entry which is preliminary data.</text>
</comment>
<reference evidence="1" key="1">
    <citation type="journal article" name="BMC Genomics">
        <title>Long-read sequencing and de novo genome assembly of marine medaka (Oryzias melastigma).</title>
        <authorList>
            <person name="Liang P."/>
            <person name="Saqib H.S.A."/>
            <person name="Ni X."/>
            <person name="Shen Y."/>
        </authorList>
    </citation>
    <scope>NUCLEOTIDE SEQUENCE</scope>
    <source>
        <strain evidence="1">Bigg-433</strain>
    </source>
</reference>
<evidence type="ECO:0000313" key="2">
    <source>
        <dbReference type="Proteomes" id="UP000646548"/>
    </source>
</evidence>
<organism evidence="1 2">
    <name type="scientific">Oryzias melastigma</name>
    <name type="common">Marine medaka</name>
    <dbReference type="NCBI Taxonomy" id="30732"/>
    <lineage>
        <taxon>Eukaryota</taxon>
        <taxon>Metazoa</taxon>
        <taxon>Chordata</taxon>
        <taxon>Craniata</taxon>
        <taxon>Vertebrata</taxon>
        <taxon>Euteleostomi</taxon>
        <taxon>Actinopterygii</taxon>
        <taxon>Neopterygii</taxon>
        <taxon>Teleostei</taxon>
        <taxon>Neoteleostei</taxon>
        <taxon>Acanthomorphata</taxon>
        <taxon>Ovalentaria</taxon>
        <taxon>Atherinomorphae</taxon>
        <taxon>Beloniformes</taxon>
        <taxon>Adrianichthyidae</taxon>
        <taxon>Oryziinae</taxon>
        <taxon>Oryzias</taxon>
    </lineage>
</organism>
<proteinExistence type="predicted"/>
<sequence length="109" mass="12020">MDRVQHIGEGWKKGWKEECDRWVVHGQSWEGVERLASQDGEFGSRSCSIQEEHKGQLGRVGSLTRLQAESRGPGPQTGAQAGLSLPNMLSWPALGTAKWFCSCPFVPLP</sequence>
<dbReference type="EMBL" id="WKFB01000490">
    <property type="protein sequence ID" value="KAF6721432.1"/>
    <property type="molecule type" value="Genomic_DNA"/>
</dbReference>